<dbReference type="GO" id="GO:0004146">
    <property type="term" value="F:dihydrofolate reductase activity"/>
    <property type="evidence" value="ECO:0007669"/>
    <property type="project" value="UniProtKB-EC"/>
</dbReference>
<dbReference type="KEGG" id="fgu:SD28_02240"/>
<dbReference type="PANTHER" id="PTHR48069:SF3">
    <property type="entry name" value="DIHYDROFOLATE REDUCTASE"/>
    <property type="match status" value="1"/>
</dbReference>
<evidence type="ECO:0000256" key="6">
    <source>
        <dbReference type="ARBA" id="ARBA00023002"/>
    </source>
</evidence>
<keyword evidence="4 8" id="KW-0554">One-carbon metabolism</keyword>
<dbReference type="Gene3D" id="3.40.430.10">
    <property type="entry name" value="Dihydrofolate Reductase, subunit A"/>
    <property type="match status" value="1"/>
</dbReference>
<dbReference type="HOGENOM" id="CLU_043966_5_2_6"/>
<proteinExistence type="inferred from homology"/>
<feature type="domain" description="DHFR" evidence="9">
    <location>
        <begin position="13"/>
        <end position="174"/>
    </location>
</feature>
<evidence type="ECO:0000256" key="3">
    <source>
        <dbReference type="ARBA" id="ARBA00012856"/>
    </source>
</evidence>
<dbReference type="PANTHER" id="PTHR48069">
    <property type="entry name" value="DIHYDROFOLATE REDUCTASE"/>
    <property type="match status" value="1"/>
</dbReference>
<dbReference type="InterPro" id="IPR012259">
    <property type="entry name" value="DHFR"/>
</dbReference>
<dbReference type="CDD" id="cd00209">
    <property type="entry name" value="DHFR"/>
    <property type="match status" value="1"/>
</dbReference>
<dbReference type="GO" id="GO:0046655">
    <property type="term" value="P:folic acid metabolic process"/>
    <property type="evidence" value="ECO:0007669"/>
    <property type="project" value="TreeGrafter"/>
</dbReference>
<dbReference type="PIRSF" id="PIRSF000194">
    <property type="entry name" value="DHFR"/>
    <property type="match status" value="1"/>
</dbReference>
<dbReference type="InterPro" id="IPR024072">
    <property type="entry name" value="DHFR-like_dom_sf"/>
</dbReference>
<dbReference type="AlphaFoldDB" id="A0A0A8E8U2"/>
<comment type="similarity">
    <text evidence="2 8">Belongs to the dihydrofolate reductase family.</text>
</comment>
<dbReference type="UniPathway" id="UPA00077">
    <property type="reaction ID" value="UER00158"/>
</dbReference>
<keyword evidence="6 8" id="KW-0560">Oxidoreductase</keyword>
<evidence type="ECO:0000256" key="5">
    <source>
        <dbReference type="ARBA" id="ARBA00022857"/>
    </source>
</evidence>
<evidence type="ECO:0000256" key="2">
    <source>
        <dbReference type="ARBA" id="ARBA00009539"/>
    </source>
</evidence>
<dbReference type="Proteomes" id="UP000031104">
    <property type="component" value="Chromosome"/>
</dbReference>
<comment type="function">
    <text evidence="7 8">Key enzyme in folate metabolism. Catalyzes an essential reaction for de novo glycine and purine synthesis, and for DNA precursor synthesis.</text>
</comment>
<name>A0A0A8E8U2_9GAMM</name>
<organism evidence="10 11">
    <name type="scientific">Allofrancisella guangzhouensis</name>
    <dbReference type="NCBI Taxonomy" id="594679"/>
    <lineage>
        <taxon>Bacteria</taxon>
        <taxon>Pseudomonadati</taxon>
        <taxon>Pseudomonadota</taxon>
        <taxon>Gammaproteobacteria</taxon>
        <taxon>Thiotrichales</taxon>
        <taxon>Francisellaceae</taxon>
        <taxon>Allofrancisella</taxon>
    </lineage>
</organism>
<dbReference type="STRING" id="594679.SD28_02240"/>
<comment type="pathway">
    <text evidence="1 8">Cofactor biosynthesis; tetrahydrofolate biosynthesis; 5,6,7,8-tetrahydrofolate from 7,8-dihydrofolate: step 1/1.</text>
</comment>
<dbReference type="EMBL" id="CP010427">
    <property type="protein sequence ID" value="AJC48551.1"/>
    <property type="molecule type" value="Genomic_DNA"/>
</dbReference>
<keyword evidence="5 8" id="KW-0521">NADP</keyword>
<sequence length="178" mass="21029">MPNIFLKNLISKMISLIVAYDKNFGIGKENSLAWKLSEDLKNFKKITENNYIVMGRKTFESIGRPLPNRKNIILTRDKNYKQDNCLIIHSVEEIINFSKSKPHYEIFIIGGAQIYKEFINLADRLYITEVDTQIKDLDAFFPKWEEPKYKRIGQKQYLKDDKNEFDFTFSVFEKNIIG</sequence>
<keyword evidence="11" id="KW-1185">Reference proteome</keyword>
<dbReference type="Pfam" id="PF00186">
    <property type="entry name" value="DHFR_1"/>
    <property type="match status" value="1"/>
</dbReference>
<evidence type="ECO:0000256" key="8">
    <source>
        <dbReference type="PIRNR" id="PIRNR000194"/>
    </source>
</evidence>
<dbReference type="PROSITE" id="PS51330">
    <property type="entry name" value="DHFR_2"/>
    <property type="match status" value="1"/>
</dbReference>
<dbReference type="GO" id="GO:0046654">
    <property type="term" value="P:tetrahydrofolate biosynthetic process"/>
    <property type="evidence" value="ECO:0007669"/>
    <property type="project" value="UniProtKB-UniPathway"/>
</dbReference>
<dbReference type="InterPro" id="IPR001796">
    <property type="entry name" value="DHFR_dom"/>
</dbReference>
<evidence type="ECO:0000256" key="4">
    <source>
        <dbReference type="ARBA" id="ARBA00022563"/>
    </source>
</evidence>
<evidence type="ECO:0000259" key="9">
    <source>
        <dbReference type="PROSITE" id="PS51330"/>
    </source>
</evidence>
<dbReference type="GO" id="GO:0046452">
    <property type="term" value="P:dihydrofolate metabolic process"/>
    <property type="evidence" value="ECO:0007669"/>
    <property type="project" value="TreeGrafter"/>
</dbReference>
<protein>
    <recommendedName>
        <fullName evidence="3 8">Dihydrofolate reductase</fullName>
        <ecNumber evidence="3 8">1.5.1.3</ecNumber>
    </recommendedName>
</protein>
<dbReference type="FunFam" id="3.40.430.10:FF:000001">
    <property type="entry name" value="Dihydrofolate reductase"/>
    <property type="match status" value="1"/>
</dbReference>
<comment type="catalytic activity">
    <reaction evidence="8">
        <text>(6S)-5,6,7,8-tetrahydrofolate + NADP(+) = 7,8-dihydrofolate + NADPH + H(+)</text>
        <dbReference type="Rhea" id="RHEA:15009"/>
        <dbReference type="ChEBI" id="CHEBI:15378"/>
        <dbReference type="ChEBI" id="CHEBI:57451"/>
        <dbReference type="ChEBI" id="CHEBI:57453"/>
        <dbReference type="ChEBI" id="CHEBI:57783"/>
        <dbReference type="ChEBI" id="CHEBI:58349"/>
        <dbReference type="EC" id="1.5.1.3"/>
    </reaction>
</comment>
<dbReference type="PRINTS" id="PR00070">
    <property type="entry name" value="DHFR"/>
</dbReference>
<evidence type="ECO:0000256" key="7">
    <source>
        <dbReference type="ARBA" id="ARBA00025067"/>
    </source>
</evidence>
<dbReference type="GO" id="GO:0005829">
    <property type="term" value="C:cytosol"/>
    <property type="evidence" value="ECO:0007669"/>
    <property type="project" value="TreeGrafter"/>
</dbReference>
<evidence type="ECO:0000256" key="1">
    <source>
        <dbReference type="ARBA" id="ARBA00004903"/>
    </source>
</evidence>
<evidence type="ECO:0000313" key="11">
    <source>
        <dbReference type="Proteomes" id="UP000031104"/>
    </source>
</evidence>
<dbReference type="EC" id="1.5.1.3" evidence="3 8"/>
<reference evidence="10 11" key="1">
    <citation type="submission" date="2014-12" db="EMBL/GenBank/DDBJ databases">
        <title>Complete genome sequence of Francisella guanzhouensis strain 08HL01032 isolated from air-conditioning system in China.</title>
        <authorList>
            <person name="Svensson D."/>
            <person name="Ohrman C."/>
            <person name="Backman S."/>
            <person name="Karlsson E."/>
            <person name="Nilsson E."/>
            <person name="Bystrom M."/>
            <person name="Larkeryd A."/>
            <person name="Stenberg P."/>
            <person name="Scholtz H.C."/>
            <person name="Forsman M."/>
            <person name="Sjodin A."/>
        </authorList>
    </citation>
    <scope>NUCLEOTIDE SEQUENCE [LARGE SCALE GENOMIC DNA]</scope>
    <source>
        <strain evidence="10 11">08HL01032</strain>
    </source>
</reference>
<dbReference type="SUPFAM" id="SSF53597">
    <property type="entry name" value="Dihydrofolate reductase-like"/>
    <property type="match status" value="1"/>
</dbReference>
<dbReference type="GO" id="GO:0070401">
    <property type="term" value="F:NADP+ binding"/>
    <property type="evidence" value="ECO:0007669"/>
    <property type="project" value="UniProtKB-ARBA"/>
</dbReference>
<gene>
    <name evidence="10" type="ORF">SD28_02240</name>
</gene>
<accession>A0A0A8E8U2</accession>
<dbReference type="GO" id="GO:0006730">
    <property type="term" value="P:one-carbon metabolic process"/>
    <property type="evidence" value="ECO:0007669"/>
    <property type="project" value="UniProtKB-KW"/>
</dbReference>
<evidence type="ECO:0000313" key="10">
    <source>
        <dbReference type="EMBL" id="AJC48551.1"/>
    </source>
</evidence>